<gene>
    <name evidence="7" type="ORF">L484_016336</name>
</gene>
<dbReference type="InterPro" id="IPR001841">
    <property type="entry name" value="Znf_RING"/>
</dbReference>
<dbReference type="Proteomes" id="UP000030645">
    <property type="component" value="Unassembled WGS sequence"/>
</dbReference>
<dbReference type="PROSITE" id="PS00518">
    <property type="entry name" value="ZF_RING_1"/>
    <property type="match status" value="1"/>
</dbReference>
<evidence type="ECO:0000259" key="6">
    <source>
        <dbReference type="PROSITE" id="PS50089"/>
    </source>
</evidence>
<dbReference type="GO" id="GO:0008270">
    <property type="term" value="F:zinc ion binding"/>
    <property type="evidence" value="ECO:0007669"/>
    <property type="project" value="UniProtKB-KW"/>
</dbReference>
<dbReference type="Pfam" id="PF13923">
    <property type="entry name" value="zf-C3HC4_2"/>
    <property type="match status" value="1"/>
</dbReference>
<dbReference type="InterPro" id="IPR017907">
    <property type="entry name" value="Znf_RING_CS"/>
</dbReference>
<dbReference type="eggNOG" id="KOG2660">
    <property type="taxonomic scope" value="Eukaryota"/>
</dbReference>
<dbReference type="SMART" id="SM00184">
    <property type="entry name" value="RING"/>
    <property type="match status" value="1"/>
</dbReference>
<dbReference type="AlphaFoldDB" id="W9QNU8"/>
<evidence type="ECO:0000313" key="7">
    <source>
        <dbReference type="EMBL" id="EXB29847.1"/>
    </source>
</evidence>
<evidence type="ECO:0000256" key="5">
    <source>
        <dbReference type="SAM" id="MobiDB-lite"/>
    </source>
</evidence>
<dbReference type="InterPro" id="IPR013083">
    <property type="entry name" value="Znf_RING/FYVE/PHD"/>
</dbReference>
<dbReference type="EMBL" id="KE343450">
    <property type="protein sequence ID" value="EXB29847.1"/>
    <property type="molecule type" value="Genomic_DNA"/>
</dbReference>
<dbReference type="InterPro" id="IPR044807">
    <property type="entry name" value="DRIP1-like"/>
</dbReference>
<feature type="domain" description="RING-type" evidence="6">
    <location>
        <begin position="29"/>
        <end position="70"/>
    </location>
</feature>
<keyword evidence="3" id="KW-0862">Zinc</keyword>
<evidence type="ECO:0000313" key="8">
    <source>
        <dbReference type="Proteomes" id="UP000030645"/>
    </source>
</evidence>
<evidence type="ECO:0000256" key="3">
    <source>
        <dbReference type="ARBA" id="ARBA00022833"/>
    </source>
</evidence>
<organism evidence="7 8">
    <name type="scientific">Morus notabilis</name>
    <dbReference type="NCBI Taxonomy" id="981085"/>
    <lineage>
        <taxon>Eukaryota</taxon>
        <taxon>Viridiplantae</taxon>
        <taxon>Streptophyta</taxon>
        <taxon>Embryophyta</taxon>
        <taxon>Tracheophyta</taxon>
        <taxon>Spermatophyta</taxon>
        <taxon>Magnoliopsida</taxon>
        <taxon>eudicotyledons</taxon>
        <taxon>Gunneridae</taxon>
        <taxon>Pentapetalae</taxon>
        <taxon>rosids</taxon>
        <taxon>fabids</taxon>
        <taxon>Rosales</taxon>
        <taxon>Moraceae</taxon>
        <taxon>Moreae</taxon>
        <taxon>Morus</taxon>
    </lineage>
</organism>
<keyword evidence="1" id="KW-0479">Metal-binding</keyword>
<keyword evidence="2 4" id="KW-0863">Zinc-finger</keyword>
<reference evidence="8" key="1">
    <citation type="submission" date="2013-01" db="EMBL/GenBank/DDBJ databases">
        <title>Draft Genome Sequence of a Mulberry Tree, Morus notabilis C.K. Schneid.</title>
        <authorList>
            <person name="He N."/>
            <person name="Zhao S."/>
        </authorList>
    </citation>
    <scope>NUCLEOTIDE SEQUENCE</scope>
</reference>
<evidence type="ECO:0000256" key="2">
    <source>
        <dbReference type="ARBA" id="ARBA00022771"/>
    </source>
</evidence>
<dbReference type="PANTHER" id="PTHR46293">
    <property type="entry name" value="E3 UBIQUITIN PROTEIN LIGASE DRIP1"/>
    <property type="match status" value="1"/>
</dbReference>
<evidence type="ECO:0000256" key="4">
    <source>
        <dbReference type="PROSITE-ProRule" id="PRU00175"/>
    </source>
</evidence>
<dbReference type="Gene3D" id="3.30.40.10">
    <property type="entry name" value="Zinc/RING finger domain, C3HC4 (zinc finger)"/>
    <property type="match status" value="1"/>
</dbReference>
<dbReference type="KEGG" id="mnt:21399386"/>
<keyword evidence="8" id="KW-1185">Reference proteome</keyword>
<name>W9QNU8_9ROSA</name>
<dbReference type="PROSITE" id="PS50089">
    <property type="entry name" value="ZF_RING_2"/>
    <property type="match status" value="1"/>
</dbReference>
<dbReference type="CDD" id="cd16525">
    <property type="entry name" value="RING-HC_PCGF"/>
    <property type="match status" value="1"/>
</dbReference>
<dbReference type="GO" id="GO:0004842">
    <property type="term" value="F:ubiquitin-protein transferase activity"/>
    <property type="evidence" value="ECO:0007669"/>
    <property type="project" value="InterPro"/>
</dbReference>
<accession>W9QNU8</accession>
<sequence length="426" mass="47483">MMMMVRKSGSYESQVVKVGKEKILGCLTCSICDKLFVDATTISECLHTFCRKCIYEKIADEELDHCPVCNTHLGCVPLDKLRVDHNLQDLRAKIFPFETKTGNASHAVPSAPFQAKRKERSLSSLVVNAPRARPESCFTARRKNPTRKNLVRSESAHLDHKPVKKADECLEKILKIAANGKQAEEETSRNESYKQQIQKDNVEDNAKPFEGKSDMWKPLKTMVEAPSKTKAKKANLQETMVESVGLNSEVYEPKVRVKKQGKRSRVHGSGSDETLEPSGSVKRRKTLRQRRAATSGGFNVPARSMEVANSEFGRRFGPIWFSLIASNEQQGNAPLQQIPSCYLRVKDGSLPVSLVKKYLARKLGLASEAEVEISLRGQPVNSTFKLHNLVDLWIRTAPSSDRIQTSAGSSGKDFVMVLSYGRKSSA</sequence>
<protein>
    <submittedName>
        <fullName evidence="7">E3 ubiquitin protein ligase DRIP2</fullName>
    </submittedName>
</protein>
<proteinExistence type="predicted"/>
<dbReference type="STRING" id="981085.W9QNU8"/>
<dbReference type="SUPFAM" id="SSF57850">
    <property type="entry name" value="RING/U-box"/>
    <property type="match status" value="1"/>
</dbReference>
<dbReference type="PANTHER" id="PTHR46293:SF3">
    <property type="entry name" value="E3 UBIQUITIN PROTEIN LIGASE DRIPH-RELATED"/>
    <property type="match status" value="1"/>
</dbReference>
<evidence type="ECO:0000256" key="1">
    <source>
        <dbReference type="ARBA" id="ARBA00022723"/>
    </source>
</evidence>
<feature type="compositionally biased region" description="Basic residues" evidence="5">
    <location>
        <begin position="281"/>
        <end position="291"/>
    </location>
</feature>
<feature type="compositionally biased region" description="Basic residues" evidence="5">
    <location>
        <begin position="256"/>
        <end position="266"/>
    </location>
</feature>
<feature type="region of interest" description="Disordered" evidence="5">
    <location>
        <begin position="256"/>
        <end position="296"/>
    </location>
</feature>
<dbReference type="OrthoDB" id="1305878at2759"/>